<feature type="region of interest" description="Disordered" evidence="2">
    <location>
        <begin position="1"/>
        <end position="24"/>
    </location>
</feature>
<evidence type="ECO:0000313" key="3">
    <source>
        <dbReference type="EMBL" id="OGM10326.1"/>
    </source>
</evidence>
<gene>
    <name evidence="3" type="ORF">A2Y68_02730</name>
</gene>
<proteinExistence type="predicted"/>
<dbReference type="AlphaFoldDB" id="A0A1F7X5G7"/>
<organism evidence="3 4">
    <name type="scientific">Candidatus Woesebacteria bacterium RBG_13_46_13</name>
    <dbReference type="NCBI Taxonomy" id="1802479"/>
    <lineage>
        <taxon>Bacteria</taxon>
        <taxon>Candidatus Woeseibacteriota</taxon>
    </lineage>
</organism>
<accession>A0A1F7X5G7</accession>
<dbReference type="Proteomes" id="UP000176778">
    <property type="component" value="Unassembled WGS sequence"/>
</dbReference>
<dbReference type="STRING" id="1802479.A2Y68_02730"/>
<feature type="compositionally biased region" description="Gly residues" evidence="2">
    <location>
        <begin position="11"/>
        <end position="24"/>
    </location>
</feature>
<evidence type="ECO:0000256" key="2">
    <source>
        <dbReference type="SAM" id="MobiDB-lite"/>
    </source>
</evidence>
<name>A0A1F7X5G7_9BACT</name>
<keyword evidence="1" id="KW-0175">Coiled coil</keyword>
<comment type="caution">
    <text evidence="3">The sequence shown here is derived from an EMBL/GenBank/DDBJ whole genome shotgun (WGS) entry which is preliminary data.</text>
</comment>
<protein>
    <recommendedName>
        <fullName evidence="5">Cytoplasmic protein</fullName>
    </recommendedName>
</protein>
<evidence type="ECO:0000313" key="4">
    <source>
        <dbReference type="Proteomes" id="UP000176778"/>
    </source>
</evidence>
<sequence length="83" mass="9529">MRNMPKFDGAGPMGMGPGTGRGFGPCFGFGPAHLHHHNRGLGRYFRWAWPQDRQDQRKVLADYKKALEEELEDVKKEEEELSK</sequence>
<reference evidence="3 4" key="1">
    <citation type="journal article" date="2016" name="Nat. Commun.">
        <title>Thousands of microbial genomes shed light on interconnected biogeochemical processes in an aquifer system.</title>
        <authorList>
            <person name="Anantharaman K."/>
            <person name="Brown C.T."/>
            <person name="Hug L.A."/>
            <person name="Sharon I."/>
            <person name="Castelle C.J."/>
            <person name="Probst A.J."/>
            <person name="Thomas B.C."/>
            <person name="Singh A."/>
            <person name="Wilkins M.J."/>
            <person name="Karaoz U."/>
            <person name="Brodie E.L."/>
            <person name="Williams K.H."/>
            <person name="Hubbard S.S."/>
            <person name="Banfield J.F."/>
        </authorList>
    </citation>
    <scope>NUCLEOTIDE SEQUENCE [LARGE SCALE GENOMIC DNA]</scope>
</reference>
<dbReference type="EMBL" id="MGFR01000001">
    <property type="protein sequence ID" value="OGM10326.1"/>
    <property type="molecule type" value="Genomic_DNA"/>
</dbReference>
<dbReference type="InterPro" id="IPR035205">
    <property type="entry name" value="DUF5320"/>
</dbReference>
<dbReference type="Pfam" id="PF17253">
    <property type="entry name" value="DUF5320"/>
    <property type="match status" value="1"/>
</dbReference>
<evidence type="ECO:0000256" key="1">
    <source>
        <dbReference type="SAM" id="Coils"/>
    </source>
</evidence>
<feature type="coiled-coil region" evidence="1">
    <location>
        <begin position="53"/>
        <end position="80"/>
    </location>
</feature>
<evidence type="ECO:0008006" key="5">
    <source>
        <dbReference type="Google" id="ProtNLM"/>
    </source>
</evidence>